<organism evidence="13 14">
    <name type="scientific">Saccharata proteae CBS 121410</name>
    <dbReference type="NCBI Taxonomy" id="1314787"/>
    <lineage>
        <taxon>Eukaryota</taxon>
        <taxon>Fungi</taxon>
        <taxon>Dikarya</taxon>
        <taxon>Ascomycota</taxon>
        <taxon>Pezizomycotina</taxon>
        <taxon>Dothideomycetes</taxon>
        <taxon>Dothideomycetes incertae sedis</taxon>
        <taxon>Botryosphaeriales</taxon>
        <taxon>Saccharataceae</taxon>
        <taxon>Saccharata</taxon>
    </lineage>
</organism>
<evidence type="ECO:0000256" key="3">
    <source>
        <dbReference type="ARBA" id="ARBA00022598"/>
    </source>
</evidence>
<evidence type="ECO:0000259" key="12">
    <source>
        <dbReference type="Pfam" id="PF09334"/>
    </source>
</evidence>
<dbReference type="Proteomes" id="UP000799776">
    <property type="component" value="Unassembled WGS sequence"/>
</dbReference>
<evidence type="ECO:0000256" key="8">
    <source>
        <dbReference type="ARBA" id="ARBA00047364"/>
    </source>
</evidence>
<dbReference type="Gene3D" id="2.170.220.10">
    <property type="match status" value="1"/>
</dbReference>
<keyword evidence="4 10" id="KW-0547">Nucleotide-binding</keyword>
<dbReference type="NCBIfam" id="TIGR00398">
    <property type="entry name" value="metG"/>
    <property type="match status" value="1"/>
</dbReference>
<reference evidence="13" key="1">
    <citation type="journal article" date="2020" name="Stud. Mycol.">
        <title>101 Dothideomycetes genomes: a test case for predicting lifestyles and emergence of pathogens.</title>
        <authorList>
            <person name="Haridas S."/>
            <person name="Albert R."/>
            <person name="Binder M."/>
            <person name="Bloem J."/>
            <person name="Labutti K."/>
            <person name="Salamov A."/>
            <person name="Andreopoulos B."/>
            <person name="Baker S."/>
            <person name="Barry K."/>
            <person name="Bills G."/>
            <person name="Bluhm B."/>
            <person name="Cannon C."/>
            <person name="Castanera R."/>
            <person name="Culley D."/>
            <person name="Daum C."/>
            <person name="Ezra D."/>
            <person name="Gonzalez J."/>
            <person name="Henrissat B."/>
            <person name="Kuo A."/>
            <person name="Liang C."/>
            <person name="Lipzen A."/>
            <person name="Lutzoni F."/>
            <person name="Magnuson J."/>
            <person name="Mondo S."/>
            <person name="Nolan M."/>
            <person name="Ohm R."/>
            <person name="Pangilinan J."/>
            <person name="Park H.-J."/>
            <person name="Ramirez L."/>
            <person name="Alfaro M."/>
            <person name="Sun H."/>
            <person name="Tritt A."/>
            <person name="Yoshinaga Y."/>
            <person name="Zwiers L.-H."/>
            <person name="Turgeon B."/>
            <person name="Goodwin S."/>
            <person name="Spatafora J."/>
            <person name="Crous P."/>
            <person name="Grigoriev I."/>
        </authorList>
    </citation>
    <scope>NUCLEOTIDE SEQUENCE</scope>
    <source>
        <strain evidence="13">CBS 121410</strain>
    </source>
</reference>
<dbReference type="Gene3D" id="3.40.50.620">
    <property type="entry name" value="HUPs"/>
    <property type="match status" value="1"/>
</dbReference>
<evidence type="ECO:0000256" key="9">
    <source>
        <dbReference type="ARBA" id="ARBA00068817"/>
    </source>
</evidence>
<evidence type="ECO:0000256" key="11">
    <source>
        <dbReference type="SAM" id="MobiDB-lite"/>
    </source>
</evidence>
<keyword evidence="7 10" id="KW-0030">Aminoacyl-tRNA synthetase</keyword>
<dbReference type="AlphaFoldDB" id="A0A9P4I113"/>
<name>A0A9P4I113_9PEZI</name>
<evidence type="ECO:0000256" key="1">
    <source>
        <dbReference type="ARBA" id="ARBA00005594"/>
    </source>
</evidence>
<keyword evidence="3 10" id="KW-0436">Ligase</keyword>
<protein>
    <recommendedName>
        <fullName evidence="9">Probable methionine--tRNA ligase, mitochondrial</fullName>
        <ecNumber evidence="2">6.1.1.10</ecNumber>
    </recommendedName>
</protein>
<dbReference type="OrthoDB" id="24670at2759"/>
<evidence type="ECO:0000256" key="2">
    <source>
        <dbReference type="ARBA" id="ARBA00012838"/>
    </source>
</evidence>
<feature type="compositionally biased region" description="Polar residues" evidence="11">
    <location>
        <begin position="527"/>
        <end position="552"/>
    </location>
</feature>
<evidence type="ECO:0000256" key="10">
    <source>
        <dbReference type="RuleBase" id="RU363039"/>
    </source>
</evidence>
<evidence type="ECO:0000313" key="14">
    <source>
        <dbReference type="Proteomes" id="UP000799776"/>
    </source>
</evidence>
<dbReference type="InterPro" id="IPR014729">
    <property type="entry name" value="Rossmann-like_a/b/a_fold"/>
</dbReference>
<dbReference type="SUPFAM" id="SSF52374">
    <property type="entry name" value="Nucleotidylyl transferase"/>
    <property type="match status" value="1"/>
</dbReference>
<sequence>MSSHEKPFYITTPIFYVNAAPHVGHLSTMVLADVLKRWQLLRGKQAILATGTDEHGLKIQQASAKAGEDPKPFCDKGAAVFQNLAARANISNDHFVRTTDSAHKEAVQYAWLLLKAKGYIYASKHEGWYSVSDETYYPDSAVHLTVEPETGRKMMTSKETGKEVEWTTEINYRFKLSAFRDRLLKFYEENPGWIVPQARMDDIVSQVTSGLEDLSISRPYSRLQWGIRVPDDDDQTIYVWLDALLNYATKVGYPWQPGQEHVGGWPADCHVIGKDITRFHCIYWPAFLMALSLPLPKRILTTAHWTMSNQKMSKSVGNVVDPFTALDRFGPDTMRYYLARDGGIADDADYSNYFVVERHKKGLQGGLGNLASRITKGKGWSVRRALEYQQENPHGLESLEHAAREEGEALQNTLGALAETAEQHMAKLDVSGALKTIMEAVHQTNRFLQLAEPWKYTQKLRGEIVVFPVDEPPLHSTIYLCAEALRIVGILLQPWMPDKSAELLDMLSVDPQRRSIEWARPDADNTYGRQQGLHTNPSAYPQVSSQVPTVAS</sequence>
<dbReference type="InterPro" id="IPR033911">
    <property type="entry name" value="MetRS_core"/>
</dbReference>
<dbReference type="PANTHER" id="PTHR43326">
    <property type="entry name" value="METHIONYL-TRNA SYNTHETASE"/>
    <property type="match status" value="1"/>
</dbReference>
<dbReference type="InterPro" id="IPR023457">
    <property type="entry name" value="Met-tRNA_synth_2"/>
</dbReference>
<feature type="region of interest" description="Disordered" evidence="11">
    <location>
        <begin position="519"/>
        <end position="552"/>
    </location>
</feature>
<dbReference type="EC" id="6.1.1.10" evidence="2"/>
<comment type="catalytic activity">
    <reaction evidence="8">
        <text>tRNA(Met) + L-methionine + ATP = L-methionyl-tRNA(Met) + AMP + diphosphate</text>
        <dbReference type="Rhea" id="RHEA:13481"/>
        <dbReference type="Rhea" id="RHEA-COMP:9667"/>
        <dbReference type="Rhea" id="RHEA-COMP:9698"/>
        <dbReference type="ChEBI" id="CHEBI:30616"/>
        <dbReference type="ChEBI" id="CHEBI:33019"/>
        <dbReference type="ChEBI" id="CHEBI:57844"/>
        <dbReference type="ChEBI" id="CHEBI:78442"/>
        <dbReference type="ChEBI" id="CHEBI:78530"/>
        <dbReference type="ChEBI" id="CHEBI:456215"/>
        <dbReference type="EC" id="6.1.1.10"/>
    </reaction>
</comment>
<comment type="similarity">
    <text evidence="1 10">Belongs to the class-I aminoacyl-tRNA synthetase family.</text>
</comment>
<keyword evidence="6 10" id="KW-0648">Protein biosynthesis</keyword>
<feature type="domain" description="Methionyl/Leucyl tRNA synthetase" evidence="12">
    <location>
        <begin position="9"/>
        <end position="374"/>
    </location>
</feature>
<comment type="caution">
    <text evidence="13">The sequence shown here is derived from an EMBL/GenBank/DDBJ whole genome shotgun (WGS) entry which is preliminary data.</text>
</comment>
<dbReference type="InterPro" id="IPR014758">
    <property type="entry name" value="Met-tRNA_synth"/>
</dbReference>
<dbReference type="Pfam" id="PF09334">
    <property type="entry name" value="tRNA-synt_1g"/>
    <property type="match status" value="1"/>
</dbReference>
<dbReference type="InterPro" id="IPR009080">
    <property type="entry name" value="tRNAsynth_Ia_anticodon-bd"/>
</dbReference>
<keyword evidence="14" id="KW-1185">Reference proteome</keyword>
<evidence type="ECO:0000256" key="6">
    <source>
        <dbReference type="ARBA" id="ARBA00022917"/>
    </source>
</evidence>
<evidence type="ECO:0000256" key="4">
    <source>
        <dbReference type="ARBA" id="ARBA00022741"/>
    </source>
</evidence>
<dbReference type="FunFam" id="2.170.220.10:FF:000001">
    <property type="entry name" value="methionine--tRNA ligase, mitochondrial"/>
    <property type="match status" value="1"/>
</dbReference>
<dbReference type="GO" id="GO:0005739">
    <property type="term" value="C:mitochondrion"/>
    <property type="evidence" value="ECO:0007669"/>
    <property type="project" value="UniProtKB-ARBA"/>
</dbReference>
<dbReference type="CDD" id="cd00814">
    <property type="entry name" value="MetRS_core"/>
    <property type="match status" value="1"/>
</dbReference>
<accession>A0A9P4I113</accession>
<dbReference type="InterPro" id="IPR015413">
    <property type="entry name" value="Methionyl/Leucyl_tRNA_Synth"/>
</dbReference>
<evidence type="ECO:0000256" key="5">
    <source>
        <dbReference type="ARBA" id="ARBA00022840"/>
    </source>
</evidence>
<dbReference type="PANTHER" id="PTHR43326:SF1">
    <property type="entry name" value="METHIONINE--TRNA LIGASE, MITOCHONDRIAL"/>
    <property type="match status" value="1"/>
</dbReference>
<dbReference type="GO" id="GO:0005524">
    <property type="term" value="F:ATP binding"/>
    <property type="evidence" value="ECO:0007669"/>
    <property type="project" value="UniProtKB-KW"/>
</dbReference>
<dbReference type="PRINTS" id="PR01041">
    <property type="entry name" value="TRNASYNTHMET"/>
</dbReference>
<keyword evidence="5 10" id="KW-0067">ATP-binding</keyword>
<dbReference type="GO" id="GO:0006431">
    <property type="term" value="P:methionyl-tRNA aminoacylation"/>
    <property type="evidence" value="ECO:0007669"/>
    <property type="project" value="InterPro"/>
</dbReference>
<gene>
    <name evidence="13" type="ORF">K490DRAFT_71123</name>
</gene>
<dbReference type="Gene3D" id="1.10.730.10">
    <property type="entry name" value="Isoleucyl-tRNA Synthetase, Domain 1"/>
    <property type="match status" value="1"/>
</dbReference>
<dbReference type="SUPFAM" id="SSF47323">
    <property type="entry name" value="Anticodon-binding domain of a subclass of class I aminoacyl-tRNA synthetases"/>
    <property type="match status" value="1"/>
</dbReference>
<evidence type="ECO:0000313" key="13">
    <source>
        <dbReference type="EMBL" id="KAF2090795.1"/>
    </source>
</evidence>
<evidence type="ECO:0000256" key="7">
    <source>
        <dbReference type="ARBA" id="ARBA00023146"/>
    </source>
</evidence>
<proteinExistence type="inferred from homology"/>
<dbReference type="GO" id="GO:0004825">
    <property type="term" value="F:methionine-tRNA ligase activity"/>
    <property type="evidence" value="ECO:0007669"/>
    <property type="project" value="UniProtKB-EC"/>
</dbReference>
<dbReference type="EMBL" id="ML978712">
    <property type="protein sequence ID" value="KAF2090795.1"/>
    <property type="molecule type" value="Genomic_DNA"/>
</dbReference>